<feature type="transmembrane region" description="Helical" evidence="15">
    <location>
        <begin position="289"/>
        <end position="310"/>
    </location>
</feature>
<proteinExistence type="inferred from homology"/>
<dbReference type="SUPFAM" id="SSF63380">
    <property type="entry name" value="Riboflavin synthase domain-like"/>
    <property type="match status" value="1"/>
</dbReference>
<dbReference type="CDD" id="cd06186">
    <property type="entry name" value="NOX_Duox_like_FAD_NADP"/>
    <property type="match status" value="1"/>
</dbReference>
<comment type="catalytic activity">
    <reaction evidence="13">
        <text>2 a Fe(II)-siderophore + NADP(+) + H(+) = 2 a Fe(III)-siderophore + NADPH</text>
        <dbReference type="Rhea" id="RHEA:28795"/>
        <dbReference type="Rhea" id="RHEA-COMP:11342"/>
        <dbReference type="Rhea" id="RHEA-COMP:11344"/>
        <dbReference type="ChEBI" id="CHEBI:15378"/>
        <dbReference type="ChEBI" id="CHEBI:29033"/>
        <dbReference type="ChEBI" id="CHEBI:29034"/>
        <dbReference type="ChEBI" id="CHEBI:57783"/>
        <dbReference type="ChEBI" id="CHEBI:58349"/>
        <dbReference type="EC" id="1.16.1.9"/>
    </reaction>
</comment>
<dbReference type="GO" id="GO:0015677">
    <property type="term" value="P:copper ion import"/>
    <property type="evidence" value="ECO:0007669"/>
    <property type="project" value="TreeGrafter"/>
</dbReference>
<evidence type="ECO:0000256" key="3">
    <source>
        <dbReference type="ARBA" id="ARBA00012668"/>
    </source>
</evidence>
<evidence type="ECO:0000256" key="2">
    <source>
        <dbReference type="ARBA" id="ARBA00006278"/>
    </source>
</evidence>
<gene>
    <name evidence="17" type="ORF">M231_07187</name>
</gene>
<feature type="domain" description="FAD-binding FR-type" evidence="16">
    <location>
        <begin position="407"/>
        <end position="531"/>
    </location>
</feature>
<keyword evidence="6 15" id="KW-0812">Transmembrane</keyword>
<dbReference type="OrthoDB" id="17725at2759"/>
<dbReference type="InterPro" id="IPR013130">
    <property type="entry name" value="Fe3_Rdtase_TM_dom"/>
</dbReference>
<keyword evidence="10" id="KW-0406">Ion transport</keyword>
<evidence type="ECO:0000256" key="4">
    <source>
        <dbReference type="ARBA" id="ARBA00022448"/>
    </source>
</evidence>
<evidence type="ECO:0000256" key="6">
    <source>
        <dbReference type="ARBA" id="ARBA00022692"/>
    </source>
</evidence>
<dbReference type="Gene3D" id="3.40.50.80">
    <property type="entry name" value="Nucleotide-binding domain of ferredoxin-NADP reductase (FNR) module"/>
    <property type="match status" value="1"/>
</dbReference>
<feature type="region of interest" description="Disordered" evidence="14">
    <location>
        <begin position="126"/>
        <end position="176"/>
    </location>
</feature>
<keyword evidence="12" id="KW-0325">Glycoprotein</keyword>
<accession>A0A4Q1BEI8</accession>
<dbReference type="Proteomes" id="UP000289152">
    <property type="component" value="Unassembled WGS sequence"/>
</dbReference>
<organism evidence="17 18">
    <name type="scientific">Tremella mesenterica</name>
    <name type="common">Jelly fungus</name>
    <dbReference type="NCBI Taxonomy" id="5217"/>
    <lineage>
        <taxon>Eukaryota</taxon>
        <taxon>Fungi</taxon>
        <taxon>Dikarya</taxon>
        <taxon>Basidiomycota</taxon>
        <taxon>Agaricomycotina</taxon>
        <taxon>Tremellomycetes</taxon>
        <taxon>Tremellales</taxon>
        <taxon>Tremellaceae</taxon>
        <taxon>Tremella</taxon>
    </lineage>
</organism>
<dbReference type="InterPro" id="IPR017927">
    <property type="entry name" value="FAD-bd_FR_type"/>
</dbReference>
<evidence type="ECO:0000256" key="12">
    <source>
        <dbReference type="ARBA" id="ARBA00023180"/>
    </source>
</evidence>
<evidence type="ECO:0000256" key="1">
    <source>
        <dbReference type="ARBA" id="ARBA00004651"/>
    </source>
</evidence>
<evidence type="ECO:0000256" key="9">
    <source>
        <dbReference type="ARBA" id="ARBA00023002"/>
    </source>
</evidence>
<name>A0A4Q1BEI8_TREME</name>
<dbReference type="PROSITE" id="PS51384">
    <property type="entry name" value="FAD_FR"/>
    <property type="match status" value="1"/>
</dbReference>
<dbReference type="Pfam" id="PF01794">
    <property type="entry name" value="Ferric_reduct"/>
    <property type="match status" value="1"/>
</dbReference>
<evidence type="ECO:0000256" key="8">
    <source>
        <dbReference type="ARBA" id="ARBA00022989"/>
    </source>
</evidence>
<feature type="transmembrane region" description="Helical" evidence="15">
    <location>
        <begin position="39"/>
        <end position="62"/>
    </location>
</feature>
<dbReference type="GO" id="GO:0006826">
    <property type="term" value="P:iron ion transport"/>
    <property type="evidence" value="ECO:0007669"/>
    <property type="project" value="TreeGrafter"/>
</dbReference>
<feature type="transmembrane region" description="Helical" evidence="15">
    <location>
        <begin position="391"/>
        <end position="415"/>
    </location>
</feature>
<comment type="subcellular location">
    <subcellularLocation>
        <location evidence="1">Cell membrane</location>
        <topology evidence="1">Multi-pass membrane protein</topology>
    </subcellularLocation>
</comment>
<dbReference type="InterPro" id="IPR051410">
    <property type="entry name" value="Ferric/Cupric_Reductase"/>
</dbReference>
<evidence type="ECO:0000256" key="10">
    <source>
        <dbReference type="ARBA" id="ARBA00023065"/>
    </source>
</evidence>
<comment type="caution">
    <text evidence="17">The sequence shown here is derived from an EMBL/GenBank/DDBJ whole genome shotgun (WGS) entry which is preliminary data.</text>
</comment>
<dbReference type="PANTHER" id="PTHR32361:SF9">
    <property type="entry name" value="FERRIC REDUCTASE TRANSMEMBRANE COMPONENT 3-RELATED"/>
    <property type="match status" value="1"/>
</dbReference>
<comment type="similarity">
    <text evidence="2">Belongs to the ferric reductase (FRE) family.</text>
</comment>
<feature type="transmembrane region" description="Helical" evidence="15">
    <location>
        <begin position="210"/>
        <end position="232"/>
    </location>
</feature>
<dbReference type="GO" id="GO:0006879">
    <property type="term" value="P:intracellular iron ion homeostasis"/>
    <property type="evidence" value="ECO:0007669"/>
    <property type="project" value="TreeGrafter"/>
</dbReference>
<dbReference type="InParanoid" id="A0A4Q1BEI8"/>
<dbReference type="Gene3D" id="2.40.30.10">
    <property type="entry name" value="Translation factors"/>
    <property type="match status" value="1"/>
</dbReference>
<dbReference type="Pfam" id="PF08022">
    <property type="entry name" value="FAD_binding_8"/>
    <property type="match status" value="1"/>
</dbReference>
<dbReference type="AlphaFoldDB" id="A0A4Q1BEI8"/>
<keyword evidence="18" id="KW-1185">Reference proteome</keyword>
<dbReference type="InterPro" id="IPR039261">
    <property type="entry name" value="FNR_nucleotide-bd"/>
</dbReference>
<keyword evidence="4" id="KW-0813">Transport</keyword>
<evidence type="ECO:0000313" key="17">
    <source>
        <dbReference type="EMBL" id="RXK35555.1"/>
    </source>
</evidence>
<dbReference type="SFLD" id="SFLDS00052">
    <property type="entry name" value="Ferric_Reductase_Domain"/>
    <property type="match status" value="1"/>
</dbReference>
<evidence type="ECO:0000256" key="14">
    <source>
        <dbReference type="SAM" id="MobiDB-lite"/>
    </source>
</evidence>
<feature type="compositionally biased region" description="Polar residues" evidence="14">
    <location>
        <begin position="136"/>
        <end position="146"/>
    </location>
</feature>
<dbReference type="Pfam" id="PF08030">
    <property type="entry name" value="NAD_binding_6"/>
    <property type="match status" value="1"/>
</dbReference>
<dbReference type="SUPFAM" id="SSF52343">
    <property type="entry name" value="Ferredoxin reductase-like, C-terminal NADP-linked domain"/>
    <property type="match status" value="1"/>
</dbReference>
<dbReference type="PANTHER" id="PTHR32361">
    <property type="entry name" value="FERRIC/CUPRIC REDUCTASE TRANSMEMBRANE COMPONENT"/>
    <property type="match status" value="1"/>
</dbReference>
<dbReference type="SFLD" id="SFLDG01168">
    <property type="entry name" value="Ferric_reductase_subgroup_(FRE"/>
    <property type="match status" value="1"/>
</dbReference>
<dbReference type="VEuPathDB" id="FungiDB:TREMEDRAFT_74287"/>
<evidence type="ECO:0000256" key="7">
    <source>
        <dbReference type="ARBA" id="ARBA00022982"/>
    </source>
</evidence>
<protein>
    <recommendedName>
        <fullName evidence="3">ferric-chelate reductase (NADPH)</fullName>
        <ecNumber evidence="3">1.16.1.9</ecNumber>
    </recommendedName>
</protein>
<evidence type="ECO:0000256" key="15">
    <source>
        <dbReference type="SAM" id="Phobius"/>
    </source>
</evidence>
<sequence>MSPALLATTTGGEPVSTQAVDLATTQKLTQVSLDNTASLLLWLAVLLLVVLVIIAIHVPFIARLYASVAPLLHSPSSNLHTHLQKASFSEAARRHRVVGGGGLFTGWILRSSPKHLAQAHQHSSALSRPSRLLGPCSTQPSPTFSSDFYPFNGDSDKEHTRYPSKPELPIAHPQFTPPPREGSLLTYIPNAQYRYLAPFTFLPSHFGTSLNLAGIAAILLYLVVLLLCMVYRSDVGGTMKGKGYGNDFARTGLLGAAQIPLVFLLGCKNSPLGLVLGRGYEKLKVFHKVVGRTAFLCATLHVGFFLHKWAKANALGKELSQKFILFGLLGWLAQILIVISSLPWVRKHWFGVFEVSSLDHYAHPSSRLGLTHDRNDWSAGRTWVSCRSGKTLLVSLTSSIAGASIYLTSLFVSLIKTRYTIATFVPHPQSGFTHINIPSIGSGWRAGQHVRIRIPSLPYPHNLESHPFSIASAPHTDGLELIIKALPGGWTAHLLQAAFGEDQRFSLVDGYDTARTAPVIIEGPYGGYGNTLLESYTSLLLISGGSGISHVLGVARNLIHKAPTGVVRPRTLDLIWVVKTEKEARHLLPQLFDLVNLAKDQEETSIEGRRRGKDLAPPVALRVEVHLSRTLHLDHSRSSLLDQLDLRPKLSEADKEKEAYLQQNGSIRTDPSTTQPYKFNPRSVPLSNFQILPRRPQLDTVIDRVVAETADRIMRHRAPKCGIAVVVCGPERMVNTVRNGVVGLSSWRHEEVGGVDFVEQPFGF</sequence>
<feature type="transmembrane region" description="Helical" evidence="15">
    <location>
        <begin position="322"/>
        <end position="345"/>
    </location>
</feature>
<evidence type="ECO:0000256" key="13">
    <source>
        <dbReference type="ARBA" id="ARBA00048483"/>
    </source>
</evidence>
<dbReference type="STRING" id="5217.A0A4Q1BEI8"/>
<dbReference type="InterPro" id="IPR017938">
    <property type="entry name" value="Riboflavin_synthase-like_b-brl"/>
</dbReference>
<keyword evidence="8 15" id="KW-1133">Transmembrane helix</keyword>
<keyword evidence="9" id="KW-0560">Oxidoreductase</keyword>
<reference evidence="17 18" key="1">
    <citation type="submission" date="2016-06" db="EMBL/GenBank/DDBJ databases">
        <title>Evolution of pathogenesis and genome organization in the Tremellales.</title>
        <authorList>
            <person name="Cuomo C."/>
            <person name="Litvintseva A."/>
            <person name="Heitman J."/>
            <person name="Chen Y."/>
            <person name="Sun S."/>
            <person name="Springer D."/>
            <person name="Dromer F."/>
            <person name="Young S."/>
            <person name="Zeng Q."/>
            <person name="Chapman S."/>
            <person name="Gujja S."/>
            <person name="Saif S."/>
            <person name="Birren B."/>
        </authorList>
    </citation>
    <scope>NUCLEOTIDE SEQUENCE [LARGE SCALE GENOMIC DNA]</scope>
    <source>
        <strain evidence="17 18">ATCC 28783</strain>
    </source>
</reference>
<keyword evidence="11 15" id="KW-0472">Membrane</keyword>
<keyword evidence="5" id="KW-1003">Cell membrane</keyword>
<evidence type="ECO:0000259" key="16">
    <source>
        <dbReference type="PROSITE" id="PS51384"/>
    </source>
</evidence>
<dbReference type="InterPro" id="IPR013121">
    <property type="entry name" value="Fe_red_NAD-bd_6"/>
</dbReference>
<dbReference type="InterPro" id="IPR013112">
    <property type="entry name" value="FAD-bd_8"/>
</dbReference>
<dbReference type="GO" id="GO:0052851">
    <property type="term" value="F:ferric-chelate reductase (NADPH) activity"/>
    <property type="evidence" value="ECO:0007669"/>
    <property type="project" value="UniProtKB-EC"/>
</dbReference>
<dbReference type="GO" id="GO:0005886">
    <property type="term" value="C:plasma membrane"/>
    <property type="evidence" value="ECO:0007669"/>
    <property type="project" value="UniProtKB-SubCell"/>
</dbReference>
<dbReference type="EMBL" id="SDIL01000131">
    <property type="protein sequence ID" value="RXK35555.1"/>
    <property type="molecule type" value="Genomic_DNA"/>
</dbReference>
<evidence type="ECO:0000313" key="18">
    <source>
        <dbReference type="Proteomes" id="UP000289152"/>
    </source>
</evidence>
<keyword evidence="7" id="KW-0249">Electron transport</keyword>
<evidence type="ECO:0000256" key="11">
    <source>
        <dbReference type="ARBA" id="ARBA00023136"/>
    </source>
</evidence>
<feature type="transmembrane region" description="Helical" evidence="15">
    <location>
        <begin position="252"/>
        <end position="277"/>
    </location>
</feature>
<evidence type="ECO:0000256" key="5">
    <source>
        <dbReference type="ARBA" id="ARBA00022475"/>
    </source>
</evidence>
<dbReference type="EC" id="1.16.1.9" evidence="3"/>